<keyword evidence="5" id="KW-0804">Transcription</keyword>
<dbReference type="AlphaFoldDB" id="A0A238ZGJ0"/>
<dbReference type="PROSITE" id="PS50944">
    <property type="entry name" value="HTH_DTXR"/>
    <property type="match status" value="1"/>
</dbReference>
<dbReference type="InterPro" id="IPR050536">
    <property type="entry name" value="DtxR_MntR_Metal-Reg"/>
</dbReference>
<keyword evidence="4" id="KW-0238">DNA-binding</keyword>
<dbReference type="PANTHER" id="PTHR33238:SF7">
    <property type="entry name" value="IRON-DEPENDENT TRANSCRIPTIONAL REGULATOR"/>
    <property type="match status" value="1"/>
</dbReference>
<dbReference type="SUPFAM" id="SSF46785">
    <property type="entry name" value="Winged helix' DNA-binding domain"/>
    <property type="match status" value="1"/>
</dbReference>
<dbReference type="InterPro" id="IPR036388">
    <property type="entry name" value="WH-like_DNA-bd_sf"/>
</dbReference>
<dbReference type="PANTHER" id="PTHR33238">
    <property type="entry name" value="IRON (METAL) DEPENDENT REPRESSOR, DTXR FAMILY"/>
    <property type="match status" value="1"/>
</dbReference>
<gene>
    <name evidence="8" type="ORF">SAMN06265340_10850</name>
</gene>
<reference evidence="9" key="1">
    <citation type="submission" date="2017-06" db="EMBL/GenBank/DDBJ databases">
        <authorList>
            <person name="Varghese N."/>
            <person name="Submissions S."/>
        </authorList>
    </citation>
    <scope>NUCLEOTIDE SEQUENCE [LARGE SCALE GENOMIC DNA]</scope>
    <source>
        <strain evidence="9">DSM 15668</strain>
    </source>
</reference>
<dbReference type="RefSeq" id="WP_089323269.1">
    <property type="nucleotide sequence ID" value="NZ_FZOB01000008.1"/>
</dbReference>
<accession>A0A238ZGJ0</accession>
<evidence type="ECO:0000256" key="6">
    <source>
        <dbReference type="ARBA" id="ARBA00025185"/>
    </source>
</evidence>
<dbReference type="GO" id="GO:0003700">
    <property type="term" value="F:DNA-binding transcription factor activity"/>
    <property type="evidence" value="ECO:0007669"/>
    <property type="project" value="InterPro"/>
</dbReference>
<evidence type="ECO:0000259" key="7">
    <source>
        <dbReference type="PROSITE" id="PS50944"/>
    </source>
</evidence>
<feature type="domain" description="HTH dtxR-type" evidence="7">
    <location>
        <begin position="5"/>
        <end position="66"/>
    </location>
</feature>
<evidence type="ECO:0000256" key="2">
    <source>
        <dbReference type="ARBA" id="ARBA00022386"/>
    </source>
</evidence>
<comment type="function">
    <text evidence="6">In the presence of manganese, represses expression of mntH and mntS. Up-regulates expression of mntP.</text>
</comment>
<keyword evidence="3" id="KW-0805">Transcription regulation</keyword>
<dbReference type="Gene3D" id="1.10.10.10">
    <property type="entry name" value="Winged helix-like DNA-binding domain superfamily/Winged helix DNA-binding domain"/>
    <property type="match status" value="1"/>
</dbReference>
<sequence length="137" mass="16075">MEEKLPPRLEDYLETIYLLEIEKGVARVKDIASERGVRMPTVSDVLKRLSERGFVDYEPYGTVKITSKGRLYAERLLEKHRILEEFMREILKLPDNLAETEGCLLEHHLSGNTVERIGRLTQFLKEKGLIDELERRY</sequence>
<organism evidence="8 9">
    <name type="scientific">Desulfurobacterium atlanticum</name>
    <dbReference type="NCBI Taxonomy" id="240169"/>
    <lineage>
        <taxon>Bacteria</taxon>
        <taxon>Pseudomonadati</taxon>
        <taxon>Aquificota</taxon>
        <taxon>Aquificia</taxon>
        <taxon>Desulfurobacteriales</taxon>
        <taxon>Desulfurobacteriaceae</taxon>
        <taxon>Desulfurobacterium</taxon>
    </lineage>
</organism>
<proteinExistence type="inferred from homology"/>
<dbReference type="GO" id="GO:0046914">
    <property type="term" value="F:transition metal ion binding"/>
    <property type="evidence" value="ECO:0007669"/>
    <property type="project" value="InterPro"/>
</dbReference>
<dbReference type="Proteomes" id="UP000198405">
    <property type="component" value="Unassembled WGS sequence"/>
</dbReference>
<dbReference type="InterPro" id="IPR036421">
    <property type="entry name" value="Fe_dep_repressor_sf"/>
</dbReference>
<dbReference type="Pfam" id="PF02742">
    <property type="entry name" value="Fe_dep_repr_C"/>
    <property type="match status" value="1"/>
</dbReference>
<dbReference type="InterPro" id="IPR001367">
    <property type="entry name" value="Fe_dep_repressor"/>
</dbReference>
<dbReference type="InterPro" id="IPR022687">
    <property type="entry name" value="HTH_DTXR"/>
</dbReference>
<comment type="similarity">
    <text evidence="1">Belongs to the DtxR/MntR family.</text>
</comment>
<evidence type="ECO:0000256" key="5">
    <source>
        <dbReference type="ARBA" id="ARBA00023163"/>
    </source>
</evidence>
<dbReference type="InterPro" id="IPR022689">
    <property type="entry name" value="Iron_dep_repressor"/>
</dbReference>
<name>A0A238ZGJ0_9BACT</name>
<dbReference type="EMBL" id="FZOB01000008">
    <property type="protein sequence ID" value="SNR82118.1"/>
    <property type="molecule type" value="Genomic_DNA"/>
</dbReference>
<dbReference type="OrthoDB" id="9791355at2"/>
<keyword evidence="9" id="KW-1185">Reference proteome</keyword>
<dbReference type="Pfam" id="PF01325">
    <property type="entry name" value="Fe_dep_repress"/>
    <property type="match status" value="1"/>
</dbReference>
<evidence type="ECO:0000256" key="4">
    <source>
        <dbReference type="ARBA" id="ARBA00023125"/>
    </source>
</evidence>
<dbReference type="SUPFAM" id="SSF47979">
    <property type="entry name" value="Iron-dependent repressor protein, dimerization domain"/>
    <property type="match status" value="1"/>
</dbReference>
<evidence type="ECO:0000256" key="1">
    <source>
        <dbReference type="ARBA" id="ARBA00007871"/>
    </source>
</evidence>
<protein>
    <recommendedName>
        <fullName evidence="2">Transcriptional regulator MntR</fullName>
    </recommendedName>
</protein>
<dbReference type="GO" id="GO:0003677">
    <property type="term" value="F:DNA binding"/>
    <property type="evidence" value="ECO:0007669"/>
    <property type="project" value="UniProtKB-KW"/>
</dbReference>
<evidence type="ECO:0000256" key="3">
    <source>
        <dbReference type="ARBA" id="ARBA00023015"/>
    </source>
</evidence>
<dbReference type="Gene3D" id="1.10.60.10">
    <property type="entry name" value="Iron dependent repressor, metal binding and dimerisation domain"/>
    <property type="match status" value="1"/>
</dbReference>
<dbReference type="GO" id="GO:0046983">
    <property type="term" value="F:protein dimerization activity"/>
    <property type="evidence" value="ECO:0007669"/>
    <property type="project" value="InterPro"/>
</dbReference>
<dbReference type="SMART" id="SM00529">
    <property type="entry name" value="HTH_DTXR"/>
    <property type="match status" value="1"/>
</dbReference>
<dbReference type="InterPro" id="IPR036390">
    <property type="entry name" value="WH_DNA-bd_sf"/>
</dbReference>
<evidence type="ECO:0000313" key="8">
    <source>
        <dbReference type="EMBL" id="SNR82118.1"/>
    </source>
</evidence>
<evidence type="ECO:0000313" key="9">
    <source>
        <dbReference type="Proteomes" id="UP000198405"/>
    </source>
</evidence>